<dbReference type="InterPro" id="IPR008476">
    <property type="entry name" value="PBDC1_metazoa/fungi"/>
</dbReference>
<dbReference type="InParanoid" id="A0A448YIH4"/>
<name>A0A448YIH4_BRENA</name>
<comment type="subcellular location">
    <subcellularLocation>
        <location evidence="1">Cytoplasm</location>
    </subcellularLocation>
</comment>
<dbReference type="GO" id="GO:0005737">
    <property type="term" value="C:cytoplasm"/>
    <property type="evidence" value="ECO:0007669"/>
    <property type="project" value="UniProtKB-SubCell"/>
</dbReference>
<keyword evidence="2" id="KW-0963">Cytoplasm</keyword>
<dbReference type="Proteomes" id="UP000290900">
    <property type="component" value="Unassembled WGS sequence"/>
</dbReference>
<sequence>MSTTEKFDAENADNMEEIEKQFAVKAVEQMQTYWNLLEAIPGSKLRLTPFDAEIYEEFIKVFPEYSDVNKVAVISEDEMKSKEGKEKWRALFKTFEKKVEDYNFGTLIRVDASEEYTQENSIFGVRLQFYAVEIARNKHGLNDWACKKSS</sequence>
<evidence type="ECO:0000256" key="2">
    <source>
        <dbReference type="ARBA" id="ARBA00022490"/>
    </source>
</evidence>
<dbReference type="PANTHER" id="PTHR13410:SF9">
    <property type="entry name" value="PROTEIN PBDC1"/>
    <property type="match status" value="1"/>
</dbReference>
<evidence type="ECO:0000256" key="1">
    <source>
        <dbReference type="ARBA" id="ARBA00004496"/>
    </source>
</evidence>
<keyword evidence="7" id="KW-1185">Reference proteome</keyword>
<protein>
    <recommendedName>
        <fullName evidence="4">Protein PBDC1 homolog</fullName>
    </recommendedName>
</protein>
<reference evidence="6 7" key="1">
    <citation type="submission" date="2018-12" db="EMBL/GenBank/DDBJ databases">
        <authorList>
            <person name="Tiukova I."/>
            <person name="Dainat J."/>
        </authorList>
    </citation>
    <scope>NUCLEOTIDE SEQUENCE [LARGE SCALE GENOMIC DNA]</scope>
</reference>
<dbReference type="AlphaFoldDB" id="A0A448YIH4"/>
<accession>A0A448YIH4</accession>
<dbReference type="FunFam" id="1.10.3560.10:FF:000001">
    <property type="entry name" value="Protein PBDC1 homolog"/>
    <property type="match status" value="1"/>
</dbReference>
<feature type="domain" description="Polysaccharide biosynthesis" evidence="5">
    <location>
        <begin position="18"/>
        <end position="145"/>
    </location>
</feature>
<dbReference type="STRING" id="13370.A0A448YIH4"/>
<evidence type="ECO:0000256" key="3">
    <source>
        <dbReference type="ARBA" id="ARBA00061201"/>
    </source>
</evidence>
<comment type="similarity">
    <text evidence="3">Belongs to the PBDC1 family.</text>
</comment>
<dbReference type="InterPro" id="IPR021148">
    <property type="entry name" value="Polysacc_synth_dom"/>
</dbReference>
<gene>
    <name evidence="6" type="ORF">BRENAR_LOCUS1403</name>
</gene>
<dbReference type="PANTHER" id="PTHR13410">
    <property type="entry name" value="PROTEIN PBDC1"/>
    <property type="match status" value="1"/>
</dbReference>
<evidence type="ECO:0000313" key="6">
    <source>
        <dbReference type="EMBL" id="VEU20668.1"/>
    </source>
</evidence>
<dbReference type="FunCoup" id="A0A448YIH4">
    <property type="interactions" value="653"/>
</dbReference>
<dbReference type="EMBL" id="CAACVR010000006">
    <property type="protein sequence ID" value="VEU20668.1"/>
    <property type="molecule type" value="Genomic_DNA"/>
</dbReference>
<evidence type="ECO:0000256" key="4">
    <source>
        <dbReference type="ARBA" id="ARBA00069779"/>
    </source>
</evidence>
<evidence type="ECO:0000259" key="5">
    <source>
        <dbReference type="Pfam" id="PF04669"/>
    </source>
</evidence>
<dbReference type="Gene3D" id="1.10.3560.10">
    <property type="entry name" value="yst0336 like domain"/>
    <property type="match status" value="1"/>
</dbReference>
<dbReference type="InterPro" id="IPR023139">
    <property type="entry name" value="PBDC1-like_dom_sf"/>
</dbReference>
<dbReference type="OrthoDB" id="10248897at2759"/>
<proteinExistence type="inferred from homology"/>
<evidence type="ECO:0000313" key="7">
    <source>
        <dbReference type="Proteomes" id="UP000290900"/>
    </source>
</evidence>
<dbReference type="Pfam" id="PF04669">
    <property type="entry name" value="PBDC1"/>
    <property type="match status" value="1"/>
</dbReference>
<organism evidence="6 7">
    <name type="scientific">Brettanomyces naardenensis</name>
    <name type="common">Yeast</name>
    <dbReference type="NCBI Taxonomy" id="13370"/>
    <lineage>
        <taxon>Eukaryota</taxon>
        <taxon>Fungi</taxon>
        <taxon>Dikarya</taxon>
        <taxon>Ascomycota</taxon>
        <taxon>Saccharomycotina</taxon>
        <taxon>Pichiomycetes</taxon>
        <taxon>Pichiales</taxon>
        <taxon>Pichiaceae</taxon>
        <taxon>Brettanomyces</taxon>
    </lineage>
</organism>